<keyword evidence="13" id="KW-1185">Reference proteome</keyword>
<feature type="short sequence motif" description="'HIGH' region" evidence="9">
    <location>
        <begin position="10"/>
        <end position="20"/>
    </location>
</feature>
<protein>
    <recommendedName>
        <fullName evidence="9">Methionine--tRNA ligase</fullName>
        <ecNumber evidence="9">6.1.1.10</ecNumber>
    </recommendedName>
    <alternativeName>
        <fullName evidence="9">Methionyl-tRNA synthetase</fullName>
        <shortName evidence="9">MetRS</shortName>
    </alternativeName>
</protein>
<dbReference type="InterPro" id="IPR033911">
    <property type="entry name" value="MetRS_core"/>
</dbReference>
<comment type="subcellular location">
    <subcellularLocation>
        <location evidence="9">Cytoplasm</location>
    </subcellularLocation>
</comment>
<evidence type="ECO:0000256" key="9">
    <source>
        <dbReference type="HAMAP-Rule" id="MF_01228"/>
    </source>
</evidence>
<feature type="domain" description="Methionyl/Leucyl tRNA synthetase" evidence="11">
    <location>
        <begin position="143"/>
        <end position="363"/>
    </location>
</feature>
<keyword evidence="8 9" id="KW-0030">Aminoacyl-tRNA synthetase</keyword>
<evidence type="ECO:0000256" key="7">
    <source>
        <dbReference type="ARBA" id="ARBA00022917"/>
    </source>
</evidence>
<accession>A0ABY5PMF6</accession>
<dbReference type="NCBIfam" id="NF008900">
    <property type="entry name" value="PRK12267.1"/>
    <property type="match status" value="1"/>
</dbReference>
<dbReference type="InterPro" id="IPR014758">
    <property type="entry name" value="Met-tRNA_synth"/>
</dbReference>
<dbReference type="RefSeq" id="WP_353866267.1">
    <property type="nucleotide sequence ID" value="NZ_CP088295.1"/>
</dbReference>
<dbReference type="Pfam" id="PF09334">
    <property type="entry name" value="tRNA-synt_1g"/>
    <property type="match status" value="1"/>
</dbReference>
<evidence type="ECO:0000256" key="6">
    <source>
        <dbReference type="ARBA" id="ARBA00022840"/>
    </source>
</evidence>
<evidence type="ECO:0000313" key="12">
    <source>
        <dbReference type="EMBL" id="UUY05826.1"/>
    </source>
</evidence>
<gene>
    <name evidence="9 12" type="primary">metG</name>
    <name evidence="12" type="ORF">LRS13_09990</name>
</gene>
<feature type="domain" description="tRNA synthetases class I catalytic" evidence="10">
    <location>
        <begin position="12"/>
        <end position="115"/>
    </location>
</feature>
<feature type="binding site" evidence="9">
    <location>
        <position position="143"/>
    </location>
    <ligand>
        <name>Zn(2+)</name>
        <dbReference type="ChEBI" id="CHEBI:29105"/>
    </ligand>
</feature>
<evidence type="ECO:0000256" key="4">
    <source>
        <dbReference type="ARBA" id="ARBA00022741"/>
    </source>
</evidence>
<name>A0ABY5PMF6_9ACTN</name>
<comment type="function">
    <text evidence="1 9">Is required not only for elongation of protein synthesis but also for the initiation of all mRNA translation through initiator tRNA(fMet) aminoacylation.</text>
</comment>
<organism evidence="12 13">
    <name type="scientific">Svornostia abyssi</name>
    <dbReference type="NCBI Taxonomy" id="2898438"/>
    <lineage>
        <taxon>Bacteria</taxon>
        <taxon>Bacillati</taxon>
        <taxon>Actinomycetota</taxon>
        <taxon>Thermoleophilia</taxon>
        <taxon>Solirubrobacterales</taxon>
        <taxon>Baekduiaceae</taxon>
        <taxon>Svornostia</taxon>
    </lineage>
</organism>
<feature type="binding site" evidence="9">
    <location>
        <position position="125"/>
    </location>
    <ligand>
        <name>Zn(2+)</name>
        <dbReference type="ChEBI" id="CHEBI:29105"/>
    </ligand>
</feature>
<dbReference type="PANTHER" id="PTHR43326:SF1">
    <property type="entry name" value="METHIONINE--TRNA LIGASE, MITOCHONDRIAL"/>
    <property type="match status" value="1"/>
</dbReference>
<proteinExistence type="inferred from homology"/>
<sequence length="504" mass="56236">MSFYVTTPIYYVNAAPHLGHAYTAIAADVLARHMRQRGEDVFFLTGTDEHGEPVALAAEARGMTPQALVDENAPRFRDLMPKLNVSNDFFVRTSDSEHKLRVQEILTTVKERGHVHLGVYEGWYCPRCADFKTESEIGPGNTCPIHKIDLIRESEQNWFFKLSDFQQQLEELFDGNPDFVRPKHRFNEARAFLAQGLQDVSLSRGKLTWGVEVPWDPEHVFYVWFDALLNYVTALSYARPGEDLTDEFWPAQVQLIGKDILKFHTIYWPALLMAAGLELPEHVVVHGFLLMRDADGSEHKMSKSLGNVLDPFQIIEDFGADALRFYCLREVRFGQDGAVSTAGFAARYESELANELGNLASRTTAMVERYRDGAVPDVAPDPAIAAEVDPLVGQVCEQIDASELTVALDTAWQAVRRLNRYVEEQAPWALAKDEAQAGQLDVVLATLTDGLRVIGLLLHPWLPATVDTLFAALGVDDLSLDGATMRAGAVTHVTKIAPLFPKPE</sequence>
<comment type="similarity">
    <text evidence="9">Belongs to the class-I aminoacyl-tRNA synthetase family. MetG type 2A subfamily.</text>
</comment>
<evidence type="ECO:0000256" key="2">
    <source>
        <dbReference type="ARBA" id="ARBA00022598"/>
    </source>
</evidence>
<evidence type="ECO:0000256" key="1">
    <source>
        <dbReference type="ARBA" id="ARBA00003314"/>
    </source>
</evidence>
<dbReference type="SUPFAM" id="SSF47323">
    <property type="entry name" value="Anticodon-binding domain of a subclass of class I aminoacyl-tRNA synthetases"/>
    <property type="match status" value="1"/>
</dbReference>
<dbReference type="SUPFAM" id="SSF52374">
    <property type="entry name" value="Nucleotidylyl transferase"/>
    <property type="match status" value="1"/>
</dbReference>
<dbReference type="GO" id="GO:0004825">
    <property type="term" value="F:methionine-tRNA ligase activity"/>
    <property type="evidence" value="ECO:0007669"/>
    <property type="project" value="UniProtKB-EC"/>
</dbReference>
<dbReference type="InterPro" id="IPR009080">
    <property type="entry name" value="tRNAsynth_Ia_anticodon-bd"/>
</dbReference>
<evidence type="ECO:0000256" key="5">
    <source>
        <dbReference type="ARBA" id="ARBA00022833"/>
    </source>
</evidence>
<keyword evidence="3 9" id="KW-0479">Metal-binding</keyword>
<dbReference type="EC" id="6.1.1.10" evidence="9"/>
<dbReference type="Gene3D" id="3.40.50.620">
    <property type="entry name" value="HUPs"/>
    <property type="match status" value="1"/>
</dbReference>
<keyword evidence="6 9" id="KW-0067">ATP-binding</keyword>
<keyword evidence="7 9" id="KW-0648">Protein biosynthesis</keyword>
<dbReference type="Gene3D" id="2.170.220.10">
    <property type="match status" value="1"/>
</dbReference>
<comment type="catalytic activity">
    <reaction evidence="9">
        <text>tRNA(Met) + L-methionine + ATP = L-methionyl-tRNA(Met) + AMP + diphosphate</text>
        <dbReference type="Rhea" id="RHEA:13481"/>
        <dbReference type="Rhea" id="RHEA-COMP:9667"/>
        <dbReference type="Rhea" id="RHEA-COMP:9698"/>
        <dbReference type="ChEBI" id="CHEBI:30616"/>
        <dbReference type="ChEBI" id="CHEBI:33019"/>
        <dbReference type="ChEBI" id="CHEBI:57844"/>
        <dbReference type="ChEBI" id="CHEBI:78442"/>
        <dbReference type="ChEBI" id="CHEBI:78530"/>
        <dbReference type="ChEBI" id="CHEBI:456215"/>
        <dbReference type="EC" id="6.1.1.10"/>
    </reaction>
</comment>
<keyword evidence="5 9" id="KW-0862">Zinc</keyword>
<evidence type="ECO:0000256" key="3">
    <source>
        <dbReference type="ARBA" id="ARBA00022723"/>
    </source>
</evidence>
<dbReference type="Pfam" id="PF01406">
    <property type="entry name" value="tRNA-synt_1e"/>
    <property type="match status" value="1"/>
</dbReference>
<feature type="binding site" evidence="9">
    <location>
        <position position="146"/>
    </location>
    <ligand>
        <name>Zn(2+)</name>
        <dbReference type="ChEBI" id="CHEBI:29105"/>
    </ligand>
</feature>
<dbReference type="PANTHER" id="PTHR43326">
    <property type="entry name" value="METHIONYL-TRNA SYNTHETASE"/>
    <property type="match status" value="1"/>
</dbReference>
<dbReference type="InterPro" id="IPR023457">
    <property type="entry name" value="Met-tRNA_synth_2"/>
</dbReference>
<feature type="short sequence motif" description="'KMSKS' region" evidence="9">
    <location>
        <begin position="300"/>
        <end position="304"/>
    </location>
</feature>
<dbReference type="CDD" id="cd00814">
    <property type="entry name" value="MetRS_core"/>
    <property type="match status" value="1"/>
</dbReference>
<dbReference type="EMBL" id="CP088295">
    <property type="protein sequence ID" value="UUY05826.1"/>
    <property type="molecule type" value="Genomic_DNA"/>
</dbReference>
<keyword evidence="4 9" id="KW-0547">Nucleotide-binding</keyword>
<dbReference type="InterPro" id="IPR041872">
    <property type="entry name" value="Anticodon_Met"/>
</dbReference>
<feature type="binding site" evidence="9">
    <location>
        <position position="128"/>
    </location>
    <ligand>
        <name>Zn(2+)</name>
        <dbReference type="ChEBI" id="CHEBI:29105"/>
    </ligand>
</feature>
<dbReference type="Gene3D" id="1.10.730.10">
    <property type="entry name" value="Isoleucyl-tRNA Synthetase, Domain 1"/>
    <property type="match status" value="1"/>
</dbReference>
<comment type="subunit">
    <text evidence="9">Monomer.</text>
</comment>
<comment type="caution">
    <text evidence="9">Lacks conserved residue(s) required for the propagation of feature annotation.</text>
</comment>
<dbReference type="InterPro" id="IPR014729">
    <property type="entry name" value="Rossmann-like_a/b/a_fold"/>
</dbReference>
<dbReference type="NCBIfam" id="TIGR00398">
    <property type="entry name" value="metG"/>
    <property type="match status" value="1"/>
</dbReference>
<keyword evidence="9" id="KW-0963">Cytoplasm</keyword>
<reference evidence="13" key="1">
    <citation type="submission" date="2021-11" db="EMBL/GenBank/DDBJ databases">
        <title>Cultivation dependent microbiological survey of springs from the worlds oldest radium mine currently devoted to the extraction of radon-saturated water.</title>
        <authorList>
            <person name="Kapinusova G."/>
            <person name="Smrhova T."/>
            <person name="Strejcek M."/>
            <person name="Suman J."/>
            <person name="Jani K."/>
            <person name="Pajer P."/>
            <person name="Uhlik O."/>
        </authorList>
    </citation>
    <scope>NUCLEOTIDE SEQUENCE [LARGE SCALE GENOMIC DNA]</scope>
    <source>
        <strain evidence="13">J379</strain>
    </source>
</reference>
<dbReference type="InterPro" id="IPR032678">
    <property type="entry name" value="tRNA-synt_1_cat_dom"/>
</dbReference>
<dbReference type="PRINTS" id="PR01041">
    <property type="entry name" value="TRNASYNTHMET"/>
</dbReference>
<comment type="cofactor">
    <cofactor evidence="9">
        <name>Zn(2+)</name>
        <dbReference type="ChEBI" id="CHEBI:29105"/>
    </cofactor>
    <text evidence="9">Binds 1 zinc ion per subunit.</text>
</comment>
<dbReference type="Proteomes" id="UP001058860">
    <property type="component" value="Chromosome"/>
</dbReference>
<evidence type="ECO:0000259" key="10">
    <source>
        <dbReference type="Pfam" id="PF01406"/>
    </source>
</evidence>
<dbReference type="HAMAP" id="MF_01228">
    <property type="entry name" value="Met_tRNA_synth_type2"/>
    <property type="match status" value="1"/>
</dbReference>
<evidence type="ECO:0000256" key="8">
    <source>
        <dbReference type="ARBA" id="ARBA00023146"/>
    </source>
</evidence>
<dbReference type="CDD" id="cd07957">
    <property type="entry name" value="Anticodon_Ia_Met"/>
    <property type="match status" value="1"/>
</dbReference>
<evidence type="ECO:0000313" key="13">
    <source>
        <dbReference type="Proteomes" id="UP001058860"/>
    </source>
</evidence>
<evidence type="ECO:0000259" key="11">
    <source>
        <dbReference type="Pfam" id="PF09334"/>
    </source>
</evidence>
<dbReference type="InterPro" id="IPR015413">
    <property type="entry name" value="Methionyl/Leucyl_tRNA_Synth"/>
</dbReference>
<keyword evidence="2 9" id="KW-0436">Ligase</keyword>